<dbReference type="PANTHER" id="PTHR35535:SF1">
    <property type="entry name" value="HEAT SHOCK PROTEIN HSLJ"/>
    <property type="match status" value="1"/>
</dbReference>
<dbReference type="Gene3D" id="2.40.128.270">
    <property type="match status" value="1"/>
</dbReference>
<gene>
    <name evidence="3" type="ORF">GCM10009431_02290</name>
</gene>
<proteinExistence type="predicted"/>
<dbReference type="InterPro" id="IPR038670">
    <property type="entry name" value="HslJ-like_sf"/>
</dbReference>
<feature type="domain" description="DUF306" evidence="2">
    <location>
        <begin position="41"/>
        <end position="136"/>
    </location>
</feature>
<dbReference type="PANTHER" id="PTHR35535">
    <property type="entry name" value="HEAT SHOCK PROTEIN HSLJ"/>
    <property type="match status" value="1"/>
</dbReference>
<sequence length="272" mass="30204">MKLILLILNLVLLNSCGASKQDSLTNSNENAMNREKVTLSGTYKIVVIDDNETLPDDLTISFDNKTNKVSGYSGCNQFMGDYTFENDSITFGPLMSTKRFCMDSINTIERKMLSALSKTQTLVFVNEELSFMSGDTVVLKASKTETKSNKVAQESDYIIEYSATTRGFHNSLKLQNGIMTTLKGRDLKEAKKTCSEEDLATLNKLIQELDLEKLNTLESPSKAHQYDGAPIGRLIIEYKGKTYQTPAFDAGNPNKYVAPLIEKLLATAEMGK</sequence>
<evidence type="ECO:0000256" key="1">
    <source>
        <dbReference type="SAM" id="SignalP"/>
    </source>
</evidence>
<name>A0ABN1JD17_9FLAO</name>
<protein>
    <recommendedName>
        <fullName evidence="2">DUF306 domain-containing protein</fullName>
    </recommendedName>
</protein>
<dbReference type="InterPro" id="IPR053147">
    <property type="entry name" value="Hsp_HslJ-like"/>
</dbReference>
<organism evidence="3 4">
    <name type="scientific">Gaetbulibacter jejuensis</name>
    <dbReference type="NCBI Taxonomy" id="584607"/>
    <lineage>
        <taxon>Bacteria</taxon>
        <taxon>Pseudomonadati</taxon>
        <taxon>Bacteroidota</taxon>
        <taxon>Flavobacteriia</taxon>
        <taxon>Flavobacteriales</taxon>
        <taxon>Flavobacteriaceae</taxon>
        <taxon>Gaetbulibacter</taxon>
    </lineage>
</organism>
<evidence type="ECO:0000313" key="4">
    <source>
        <dbReference type="Proteomes" id="UP001500736"/>
    </source>
</evidence>
<dbReference type="InterPro" id="IPR005184">
    <property type="entry name" value="DUF306_Meta_HslJ"/>
</dbReference>
<accession>A0ABN1JD17</accession>
<feature type="signal peptide" evidence="1">
    <location>
        <begin position="1"/>
        <end position="20"/>
    </location>
</feature>
<evidence type="ECO:0000313" key="3">
    <source>
        <dbReference type="EMBL" id="GAA0736429.1"/>
    </source>
</evidence>
<feature type="chain" id="PRO_5046339134" description="DUF306 domain-containing protein" evidence="1">
    <location>
        <begin position="21"/>
        <end position="272"/>
    </location>
</feature>
<dbReference type="Pfam" id="PF03724">
    <property type="entry name" value="META"/>
    <property type="match status" value="1"/>
</dbReference>
<keyword evidence="4" id="KW-1185">Reference proteome</keyword>
<dbReference type="RefSeq" id="WP_343795161.1">
    <property type="nucleotide sequence ID" value="NZ_BAAAGF010000001.1"/>
</dbReference>
<dbReference type="EMBL" id="BAAAGF010000001">
    <property type="protein sequence ID" value="GAA0736429.1"/>
    <property type="molecule type" value="Genomic_DNA"/>
</dbReference>
<comment type="caution">
    <text evidence="3">The sequence shown here is derived from an EMBL/GenBank/DDBJ whole genome shotgun (WGS) entry which is preliminary data.</text>
</comment>
<dbReference type="Proteomes" id="UP001500736">
    <property type="component" value="Unassembled WGS sequence"/>
</dbReference>
<keyword evidence="1" id="KW-0732">Signal</keyword>
<reference evidence="3 4" key="1">
    <citation type="journal article" date="2019" name="Int. J. Syst. Evol. Microbiol.">
        <title>The Global Catalogue of Microorganisms (GCM) 10K type strain sequencing project: providing services to taxonomists for standard genome sequencing and annotation.</title>
        <authorList>
            <consortium name="The Broad Institute Genomics Platform"/>
            <consortium name="The Broad Institute Genome Sequencing Center for Infectious Disease"/>
            <person name="Wu L."/>
            <person name="Ma J."/>
        </authorList>
    </citation>
    <scope>NUCLEOTIDE SEQUENCE [LARGE SCALE GENOMIC DNA]</scope>
    <source>
        <strain evidence="3 4">JCM 15976</strain>
    </source>
</reference>
<evidence type="ECO:0000259" key="2">
    <source>
        <dbReference type="Pfam" id="PF03724"/>
    </source>
</evidence>